<dbReference type="SUPFAM" id="SSF103473">
    <property type="entry name" value="MFS general substrate transporter"/>
    <property type="match status" value="1"/>
</dbReference>
<sequence length="112" mass="12079">MDNSASSDDERARLSSSDSRKNGGWITFPFMIGTMACLTVAAGGWVSNLIVYLIQEFNMKSIPAAKVYNVANGCITIFPILAGIIADSFLGCFSVIWISSLISALVKLIPFH</sequence>
<feature type="transmembrane region" description="Helical" evidence="3">
    <location>
        <begin position="88"/>
        <end position="109"/>
    </location>
</feature>
<protein>
    <submittedName>
        <fullName evidence="5">Protein NRT1/ PTR FAMILY 2.3-like</fullName>
    </submittedName>
</protein>
<comment type="similarity">
    <text evidence="1">Belongs to the major facilitator superfamily. Phosphate:H(+) symporter (TC 2.A.1.9) family.</text>
</comment>
<keyword evidence="3" id="KW-1133">Transmembrane helix</keyword>
<proteinExistence type="inferred from homology"/>
<dbReference type="Gene3D" id="1.20.1250.20">
    <property type="entry name" value="MFS general substrate transporter like domains"/>
    <property type="match status" value="1"/>
</dbReference>
<gene>
    <name evidence="5" type="primary">LOC104247194</name>
</gene>
<evidence type="ECO:0000313" key="5">
    <source>
        <dbReference type="RefSeq" id="XP_009801456.1"/>
    </source>
</evidence>
<feature type="transmembrane region" description="Helical" evidence="3">
    <location>
        <begin position="25"/>
        <end position="54"/>
    </location>
</feature>
<dbReference type="AlphaFoldDB" id="A0A1U7YHP1"/>
<organism evidence="4 5">
    <name type="scientific">Nicotiana sylvestris</name>
    <name type="common">Wood tobacco</name>
    <name type="synonym">South American tobacco</name>
    <dbReference type="NCBI Taxonomy" id="4096"/>
    <lineage>
        <taxon>Eukaryota</taxon>
        <taxon>Viridiplantae</taxon>
        <taxon>Streptophyta</taxon>
        <taxon>Embryophyta</taxon>
        <taxon>Tracheophyta</taxon>
        <taxon>Spermatophyta</taxon>
        <taxon>Magnoliopsida</taxon>
        <taxon>eudicotyledons</taxon>
        <taxon>Gunneridae</taxon>
        <taxon>Pentapetalae</taxon>
        <taxon>asterids</taxon>
        <taxon>lamiids</taxon>
        <taxon>Solanales</taxon>
        <taxon>Solanaceae</taxon>
        <taxon>Nicotianoideae</taxon>
        <taxon>Nicotianeae</taxon>
        <taxon>Nicotiana</taxon>
    </lineage>
</organism>
<reference evidence="4" key="1">
    <citation type="journal article" date="2013" name="Genome Biol.">
        <title>Reference genomes and transcriptomes of Nicotiana sylvestris and Nicotiana tomentosiformis.</title>
        <authorList>
            <person name="Sierro N."/>
            <person name="Battey J.N."/>
            <person name="Ouadi S."/>
            <person name="Bovet L."/>
            <person name="Goepfert S."/>
            <person name="Bakaher N."/>
            <person name="Peitsch M.C."/>
            <person name="Ivanov N.V."/>
        </authorList>
    </citation>
    <scope>NUCLEOTIDE SEQUENCE [LARGE SCALE GENOMIC DNA]</scope>
</reference>
<evidence type="ECO:0000256" key="3">
    <source>
        <dbReference type="SAM" id="Phobius"/>
    </source>
</evidence>
<name>A0A1U7YHP1_NICSY</name>
<dbReference type="PANTHER" id="PTHR11654">
    <property type="entry name" value="OLIGOPEPTIDE TRANSPORTER-RELATED"/>
    <property type="match status" value="1"/>
</dbReference>
<feature type="transmembrane region" description="Helical" evidence="3">
    <location>
        <begin position="66"/>
        <end position="82"/>
    </location>
</feature>
<keyword evidence="4" id="KW-1185">Reference proteome</keyword>
<reference evidence="5" key="2">
    <citation type="submission" date="2025-08" db="UniProtKB">
        <authorList>
            <consortium name="RefSeq"/>
        </authorList>
    </citation>
    <scope>IDENTIFICATION</scope>
    <source>
        <tissue evidence="5">Leaf</tissue>
    </source>
</reference>
<feature type="compositionally biased region" description="Basic and acidic residues" evidence="2">
    <location>
        <begin position="8"/>
        <end position="21"/>
    </location>
</feature>
<accession>A0A1U7YHP1</accession>
<evidence type="ECO:0000313" key="4">
    <source>
        <dbReference type="Proteomes" id="UP000189701"/>
    </source>
</evidence>
<dbReference type="InterPro" id="IPR036259">
    <property type="entry name" value="MFS_trans_sf"/>
</dbReference>
<evidence type="ECO:0000256" key="1">
    <source>
        <dbReference type="ARBA" id="ARBA00044504"/>
    </source>
</evidence>
<keyword evidence="3" id="KW-0812">Transmembrane</keyword>
<dbReference type="Proteomes" id="UP000189701">
    <property type="component" value="Unplaced"/>
</dbReference>
<dbReference type="eggNOG" id="KOG1237">
    <property type="taxonomic scope" value="Eukaryota"/>
</dbReference>
<dbReference type="RefSeq" id="XP_009801456.1">
    <property type="nucleotide sequence ID" value="XM_009803154.1"/>
</dbReference>
<evidence type="ECO:0000256" key="2">
    <source>
        <dbReference type="SAM" id="MobiDB-lite"/>
    </source>
</evidence>
<feature type="region of interest" description="Disordered" evidence="2">
    <location>
        <begin position="1"/>
        <end position="24"/>
    </location>
</feature>
<keyword evidence="3" id="KW-0472">Membrane</keyword>